<protein>
    <submittedName>
        <fullName evidence="2">3',5'-cyclic AMP phosphodiesterase CpdA</fullName>
    </submittedName>
</protein>
<dbReference type="InterPro" id="IPR029052">
    <property type="entry name" value="Metallo-depent_PP-like"/>
</dbReference>
<dbReference type="EMBL" id="JACHXF010000015">
    <property type="protein sequence ID" value="MBB3098505.1"/>
    <property type="molecule type" value="Genomic_DNA"/>
</dbReference>
<dbReference type="GO" id="GO:0005737">
    <property type="term" value="C:cytoplasm"/>
    <property type="evidence" value="ECO:0007669"/>
    <property type="project" value="TreeGrafter"/>
</dbReference>
<dbReference type="Gene3D" id="3.60.21.10">
    <property type="match status" value="1"/>
</dbReference>
<dbReference type="Proteomes" id="UP000590749">
    <property type="component" value="Unassembled WGS sequence"/>
</dbReference>
<dbReference type="PANTHER" id="PTHR42850:SF4">
    <property type="entry name" value="ZINC-DEPENDENT ENDOPOLYPHOSPHATASE"/>
    <property type="match status" value="1"/>
</dbReference>
<dbReference type="RefSeq" id="WP_183224588.1">
    <property type="nucleotide sequence ID" value="NZ_BMPW01000017.1"/>
</dbReference>
<dbReference type="Pfam" id="PF00149">
    <property type="entry name" value="Metallophos"/>
    <property type="match status" value="1"/>
</dbReference>
<proteinExistence type="predicted"/>
<keyword evidence="3" id="KW-1185">Reference proteome</keyword>
<dbReference type="SUPFAM" id="SSF56300">
    <property type="entry name" value="Metallo-dependent phosphatases"/>
    <property type="match status" value="1"/>
</dbReference>
<organism evidence="2 3">
    <name type="scientific">Actinoplanes campanulatus</name>
    <dbReference type="NCBI Taxonomy" id="113559"/>
    <lineage>
        <taxon>Bacteria</taxon>
        <taxon>Bacillati</taxon>
        <taxon>Actinomycetota</taxon>
        <taxon>Actinomycetes</taxon>
        <taxon>Micromonosporales</taxon>
        <taxon>Micromonosporaceae</taxon>
        <taxon>Actinoplanes</taxon>
    </lineage>
</organism>
<name>A0A7W5ALU2_9ACTN</name>
<dbReference type="PANTHER" id="PTHR42850">
    <property type="entry name" value="METALLOPHOSPHOESTERASE"/>
    <property type="match status" value="1"/>
</dbReference>
<feature type="domain" description="Calcineurin-like phosphoesterase" evidence="1">
    <location>
        <begin position="3"/>
        <end position="122"/>
    </location>
</feature>
<accession>A0A7W5ALU2</accession>
<dbReference type="GO" id="GO:0016791">
    <property type="term" value="F:phosphatase activity"/>
    <property type="evidence" value="ECO:0007669"/>
    <property type="project" value="TreeGrafter"/>
</dbReference>
<dbReference type="InterPro" id="IPR004843">
    <property type="entry name" value="Calcineurin-like_PHP"/>
</dbReference>
<sequence>MTTVVVIGDVGGCSAELARVLEPLIGAPDTVVVQVGDLVDRGPDTPGALRIVAERMAEGSPRWVQLLGNHEAPYVGGEPFWPEPLSEPDARLLERWWLTERLRVAAAVRTGGGEDFLITHAGCRRRCGGIWVGR</sequence>
<dbReference type="AlphaFoldDB" id="A0A7W5ALU2"/>
<reference evidence="2 3" key="1">
    <citation type="submission" date="2020-08" db="EMBL/GenBank/DDBJ databases">
        <title>Genomic Encyclopedia of Type Strains, Phase III (KMG-III): the genomes of soil and plant-associated and newly described type strains.</title>
        <authorList>
            <person name="Whitman W."/>
        </authorList>
    </citation>
    <scope>NUCLEOTIDE SEQUENCE [LARGE SCALE GENOMIC DNA]</scope>
    <source>
        <strain evidence="2 3">CECT 3287</strain>
    </source>
</reference>
<dbReference type="InterPro" id="IPR050126">
    <property type="entry name" value="Ap4A_hydrolase"/>
</dbReference>
<comment type="caution">
    <text evidence="2">The sequence shown here is derived from an EMBL/GenBank/DDBJ whole genome shotgun (WGS) entry which is preliminary data.</text>
</comment>
<evidence type="ECO:0000313" key="3">
    <source>
        <dbReference type="Proteomes" id="UP000590749"/>
    </source>
</evidence>
<evidence type="ECO:0000259" key="1">
    <source>
        <dbReference type="Pfam" id="PF00149"/>
    </source>
</evidence>
<gene>
    <name evidence="2" type="ORF">FHR83_006204</name>
</gene>
<evidence type="ECO:0000313" key="2">
    <source>
        <dbReference type="EMBL" id="MBB3098505.1"/>
    </source>
</evidence>